<dbReference type="Gene3D" id="3.40.50.1010">
    <property type="entry name" value="5'-nuclease"/>
    <property type="match status" value="1"/>
</dbReference>
<gene>
    <name evidence="5" type="primary">vapC</name>
    <name evidence="7" type="ORF">F7D13_13355</name>
</gene>
<feature type="domain" description="PIN" evidence="6">
    <location>
        <begin position="4"/>
        <end position="130"/>
    </location>
</feature>
<evidence type="ECO:0000256" key="3">
    <source>
        <dbReference type="ARBA" id="ARBA00022723"/>
    </source>
</evidence>
<proteinExistence type="inferred from homology"/>
<reference evidence="8" key="1">
    <citation type="submission" date="2019-09" db="EMBL/GenBank/DDBJ databases">
        <title>Isolation and complete genome sequencing of Methylocystis species.</title>
        <authorList>
            <person name="Rumah B.L."/>
            <person name="Stead C.E."/>
            <person name="Stevens B.C."/>
            <person name="Minton N.P."/>
            <person name="Grosse-Honebrink A."/>
            <person name="Zhang Y."/>
        </authorList>
    </citation>
    <scope>NUCLEOTIDE SEQUENCE [LARGE SCALE GENOMIC DNA]</scope>
    <source>
        <strain evidence="8">BRCS1</strain>
    </source>
</reference>
<evidence type="ECO:0000256" key="2">
    <source>
        <dbReference type="ARBA" id="ARBA00022722"/>
    </source>
</evidence>
<dbReference type="HAMAP" id="MF_00265">
    <property type="entry name" value="VapC_Nob1"/>
    <property type="match status" value="1"/>
</dbReference>
<comment type="cofactor">
    <cofactor evidence="5">
        <name>Mg(2+)</name>
        <dbReference type="ChEBI" id="CHEBI:18420"/>
    </cofactor>
</comment>
<dbReference type="SUPFAM" id="SSF88723">
    <property type="entry name" value="PIN domain-like"/>
    <property type="match status" value="1"/>
</dbReference>
<dbReference type="EMBL" id="CP044328">
    <property type="protein sequence ID" value="QGM94931.1"/>
    <property type="molecule type" value="Genomic_DNA"/>
</dbReference>
<accession>A0ABX6EJI1</accession>
<keyword evidence="3 5" id="KW-0479">Metal-binding</keyword>
<keyword evidence="5" id="KW-0800">Toxin</keyword>
<keyword evidence="5" id="KW-0460">Magnesium</keyword>
<dbReference type="Pfam" id="PF01850">
    <property type="entry name" value="PIN"/>
    <property type="match status" value="1"/>
</dbReference>
<dbReference type="Proteomes" id="UP000424673">
    <property type="component" value="Chromosome"/>
</dbReference>
<evidence type="ECO:0000313" key="8">
    <source>
        <dbReference type="Proteomes" id="UP000424673"/>
    </source>
</evidence>
<dbReference type="EC" id="3.1.-.-" evidence="5"/>
<dbReference type="PANTHER" id="PTHR35901:SF1">
    <property type="entry name" value="EXONUCLEASE VAPC9"/>
    <property type="match status" value="1"/>
</dbReference>
<comment type="similarity">
    <text evidence="5">Belongs to the PINc/VapC protein family.</text>
</comment>
<evidence type="ECO:0000259" key="6">
    <source>
        <dbReference type="Pfam" id="PF01850"/>
    </source>
</evidence>
<protein>
    <recommendedName>
        <fullName evidence="5">Ribonuclease VapC</fullName>
        <shortName evidence="5">RNase VapC</shortName>
        <ecNumber evidence="5">3.1.-.-</ecNumber>
    </recommendedName>
    <alternativeName>
        <fullName evidence="5">Toxin VapC</fullName>
    </alternativeName>
</protein>
<dbReference type="InterPro" id="IPR022907">
    <property type="entry name" value="VapC_family"/>
</dbReference>
<dbReference type="InterPro" id="IPR029060">
    <property type="entry name" value="PIN-like_dom_sf"/>
</dbReference>
<dbReference type="InterPro" id="IPR002716">
    <property type="entry name" value="PIN_dom"/>
</dbReference>
<keyword evidence="8" id="KW-1185">Reference proteome</keyword>
<evidence type="ECO:0000256" key="1">
    <source>
        <dbReference type="ARBA" id="ARBA00022649"/>
    </source>
</evidence>
<reference evidence="7 8" key="2">
    <citation type="journal article" date="2021" name="AMB Express">
        <title>Isolation and characterisation of Methylocystis spp. for poly-3-hydroxybutyrate production using waste methane feedstocks.</title>
        <authorList>
            <person name="Rumah B.L."/>
            <person name="Stead C.E."/>
            <person name="Claxton Stevens B.H."/>
            <person name="Minton N.P."/>
            <person name="Grosse-Honebrink A."/>
            <person name="Zhang Y."/>
        </authorList>
    </citation>
    <scope>NUCLEOTIDE SEQUENCE [LARGE SCALE GENOMIC DNA]</scope>
    <source>
        <strain evidence="7 8">BRCS1</strain>
    </source>
</reference>
<feature type="binding site" evidence="5">
    <location>
        <position position="6"/>
    </location>
    <ligand>
        <name>Mg(2+)</name>
        <dbReference type="ChEBI" id="CHEBI:18420"/>
    </ligand>
</feature>
<evidence type="ECO:0000256" key="4">
    <source>
        <dbReference type="ARBA" id="ARBA00022801"/>
    </source>
</evidence>
<dbReference type="InterPro" id="IPR051619">
    <property type="entry name" value="TypeII_TA_RNase_PINc/VapC"/>
</dbReference>
<dbReference type="PANTHER" id="PTHR35901">
    <property type="entry name" value="RIBONUCLEASE VAPC3"/>
    <property type="match status" value="1"/>
</dbReference>
<comment type="function">
    <text evidence="5">Toxic component of a toxin-antitoxin (TA) system. An RNase.</text>
</comment>
<keyword evidence="4 5" id="KW-0378">Hydrolase</keyword>
<evidence type="ECO:0000256" key="5">
    <source>
        <dbReference type="HAMAP-Rule" id="MF_00265"/>
    </source>
</evidence>
<feature type="binding site" evidence="5">
    <location>
        <position position="105"/>
    </location>
    <ligand>
        <name>Mg(2+)</name>
        <dbReference type="ChEBI" id="CHEBI:18420"/>
    </ligand>
</feature>
<keyword evidence="2 5" id="KW-0540">Nuclease</keyword>
<keyword evidence="1 5" id="KW-1277">Toxin-antitoxin system</keyword>
<organism evidence="7 8">
    <name type="scientific">Methylocystis rosea</name>
    <dbReference type="NCBI Taxonomy" id="173366"/>
    <lineage>
        <taxon>Bacteria</taxon>
        <taxon>Pseudomonadati</taxon>
        <taxon>Pseudomonadota</taxon>
        <taxon>Alphaproteobacteria</taxon>
        <taxon>Hyphomicrobiales</taxon>
        <taxon>Methylocystaceae</taxon>
        <taxon>Methylocystis</taxon>
    </lineage>
</organism>
<dbReference type="RefSeq" id="WP_154453264.1">
    <property type="nucleotide sequence ID" value="NZ_CP044328.1"/>
</dbReference>
<dbReference type="CDD" id="cd09874">
    <property type="entry name" value="PIN_MT3492-like"/>
    <property type="match status" value="1"/>
</dbReference>
<sequence length="141" mass="15647">MSFYLDANVLVSLFAVDAHSNKVDAWIDSDPGALFVSNFARVEFAAVVSRQVRVKAMSDTAAREALADFDDWAREMTQPIEAEVRDMILAESLVRDFATKLTAPDALHLALALNRSHQLVTFDARLVEAARMRGVRVVPLE</sequence>
<name>A0ABX6EJI1_9HYPH</name>
<evidence type="ECO:0000313" key="7">
    <source>
        <dbReference type="EMBL" id="QGM94931.1"/>
    </source>
</evidence>